<feature type="region of interest" description="Disordered" evidence="1">
    <location>
        <begin position="132"/>
        <end position="218"/>
    </location>
</feature>
<name>A0A8J7Q8T2_9BACT</name>
<feature type="compositionally biased region" description="Basic and acidic residues" evidence="1">
    <location>
        <begin position="167"/>
        <end position="178"/>
    </location>
</feature>
<dbReference type="Gene3D" id="1.10.260.40">
    <property type="entry name" value="lambda repressor-like DNA-binding domains"/>
    <property type="match status" value="1"/>
</dbReference>
<evidence type="ECO:0000256" key="2">
    <source>
        <dbReference type="SAM" id="Phobius"/>
    </source>
</evidence>
<gene>
    <name evidence="3" type="ORF">J3U88_16165</name>
</gene>
<keyword evidence="2" id="KW-0472">Membrane</keyword>
<dbReference type="PANTHER" id="PTHR34475">
    <property type="match status" value="1"/>
</dbReference>
<dbReference type="AlphaFoldDB" id="A0A8J7Q8T2"/>
<dbReference type="InterPro" id="IPR050400">
    <property type="entry name" value="Bact_Cytoskel_RodZ"/>
</dbReference>
<dbReference type="GO" id="GO:0003677">
    <property type="term" value="F:DNA binding"/>
    <property type="evidence" value="ECO:0007669"/>
    <property type="project" value="InterPro"/>
</dbReference>
<proteinExistence type="predicted"/>
<accession>A0A8J7Q8T2</accession>
<dbReference type="RefSeq" id="WP_207859964.1">
    <property type="nucleotide sequence ID" value="NZ_JAFREP010000015.1"/>
</dbReference>
<evidence type="ECO:0000313" key="3">
    <source>
        <dbReference type="EMBL" id="MBO1320010.1"/>
    </source>
</evidence>
<comment type="caution">
    <text evidence="3">The sequence shown here is derived from an EMBL/GenBank/DDBJ whole genome shotgun (WGS) entry which is preliminary data.</text>
</comment>
<dbReference type="PANTHER" id="PTHR34475:SF1">
    <property type="entry name" value="CYTOSKELETON PROTEIN RODZ"/>
    <property type="match status" value="1"/>
</dbReference>
<dbReference type="Pfam" id="PF13413">
    <property type="entry name" value="HTH_25"/>
    <property type="match status" value="1"/>
</dbReference>
<evidence type="ECO:0000256" key="1">
    <source>
        <dbReference type="SAM" id="MobiDB-lite"/>
    </source>
</evidence>
<keyword evidence="2" id="KW-0812">Transmembrane</keyword>
<organism evidence="3 4">
    <name type="scientific">Acanthopleuribacter pedis</name>
    <dbReference type="NCBI Taxonomy" id="442870"/>
    <lineage>
        <taxon>Bacteria</taxon>
        <taxon>Pseudomonadati</taxon>
        <taxon>Acidobacteriota</taxon>
        <taxon>Holophagae</taxon>
        <taxon>Acanthopleuribacterales</taxon>
        <taxon>Acanthopleuribacteraceae</taxon>
        <taxon>Acanthopleuribacter</taxon>
    </lineage>
</organism>
<dbReference type="Proteomes" id="UP000664417">
    <property type="component" value="Unassembled WGS sequence"/>
</dbReference>
<dbReference type="InterPro" id="IPR010982">
    <property type="entry name" value="Lambda_DNA-bd_dom_sf"/>
</dbReference>
<protein>
    <submittedName>
        <fullName evidence="3">Helix-turn-helix domain-containing protein</fullName>
    </submittedName>
</protein>
<reference evidence="3" key="1">
    <citation type="submission" date="2021-03" db="EMBL/GenBank/DDBJ databases">
        <authorList>
            <person name="Wang G."/>
        </authorList>
    </citation>
    <scope>NUCLEOTIDE SEQUENCE</scope>
    <source>
        <strain evidence="3">KCTC 12899</strain>
    </source>
</reference>
<dbReference type="CDD" id="cd00093">
    <property type="entry name" value="HTH_XRE"/>
    <property type="match status" value="1"/>
</dbReference>
<keyword evidence="4" id="KW-1185">Reference proteome</keyword>
<feature type="transmembrane region" description="Helical" evidence="2">
    <location>
        <begin position="102"/>
        <end position="121"/>
    </location>
</feature>
<keyword evidence="2" id="KW-1133">Transmembrane helix</keyword>
<sequence>MTIGEKLKRARKKMNYDLDDVARETKIAKMFLIAIENDDVSALPGGVYTRNFLRTYAQFLELDEDIITAEFHDQYDIKPHFVLQQEQTKRDDSAFKQQRMRLLMVISLIVGVVLLVLLVLYRPWASADPAGAVKTLPPRVEAPGAASTSVTEPVSRPDEGHAGAVDRGAEAKHGRAESDPLTADKATATLNGVPSEISPEVSGDMPVGNDSPAARSAVSAGGGVSSGLPLLSLAGEQVLGGAEGDVVLDDVFVIEARRSVRVEVYIDGEMLTNRRLPAGERRIYRMGRLHVVKIWDIADVVVQVDGGVFQAPAGLSGPVLLTDFKPGEMLDRLRSAEVSASDVEE</sequence>
<dbReference type="SUPFAM" id="SSF47413">
    <property type="entry name" value="lambda repressor-like DNA-binding domains"/>
    <property type="match status" value="1"/>
</dbReference>
<dbReference type="EMBL" id="JAFREP010000015">
    <property type="protein sequence ID" value="MBO1320010.1"/>
    <property type="molecule type" value="Genomic_DNA"/>
</dbReference>
<evidence type="ECO:0000313" key="4">
    <source>
        <dbReference type="Proteomes" id="UP000664417"/>
    </source>
</evidence>
<dbReference type="InterPro" id="IPR001387">
    <property type="entry name" value="Cro/C1-type_HTH"/>
</dbReference>